<dbReference type="SMART" id="SM00173">
    <property type="entry name" value="RAS"/>
    <property type="match status" value="1"/>
</dbReference>
<protein>
    <submittedName>
        <fullName evidence="4">Vacuolar protein sorting-associated protein 21</fullName>
    </submittedName>
</protein>
<accession>A0A6P8Y2M4</accession>
<dbReference type="PANTHER" id="PTHR47978">
    <property type="match status" value="1"/>
</dbReference>
<comment type="similarity">
    <text evidence="1">Belongs to the small GTPase superfamily. Rab family.</text>
</comment>
<proteinExistence type="inferred from homology"/>
<dbReference type="Proteomes" id="UP000515158">
    <property type="component" value="Unplaced"/>
</dbReference>
<evidence type="ECO:0000256" key="1">
    <source>
        <dbReference type="ARBA" id="ARBA00006270"/>
    </source>
</evidence>
<name>A0A6P8Y2M4_THRPL</name>
<dbReference type="FunFam" id="3.40.50.300:FF:000808">
    <property type="entry name" value="Small GTP-binding protein, putative"/>
    <property type="match status" value="1"/>
</dbReference>
<gene>
    <name evidence="4" type="primary">LOC117639041</name>
</gene>
<dbReference type="SMART" id="SM00174">
    <property type="entry name" value="RHO"/>
    <property type="match status" value="1"/>
</dbReference>
<dbReference type="AlphaFoldDB" id="A0A6P8Y2M4"/>
<dbReference type="SMART" id="SM00175">
    <property type="entry name" value="RAB"/>
    <property type="match status" value="1"/>
</dbReference>
<dbReference type="GeneID" id="117639041"/>
<keyword evidence="2" id="KW-0547">Nucleotide-binding</keyword>
<dbReference type="GO" id="GO:0005525">
    <property type="term" value="F:GTP binding"/>
    <property type="evidence" value="ECO:0007669"/>
    <property type="project" value="InterPro"/>
</dbReference>
<dbReference type="PROSITE" id="PS51421">
    <property type="entry name" value="RAS"/>
    <property type="match status" value="1"/>
</dbReference>
<organism evidence="4">
    <name type="scientific">Thrips palmi</name>
    <name type="common">Melon thrips</name>
    <dbReference type="NCBI Taxonomy" id="161013"/>
    <lineage>
        <taxon>Eukaryota</taxon>
        <taxon>Metazoa</taxon>
        <taxon>Ecdysozoa</taxon>
        <taxon>Arthropoda</taxon>
        <taxon>Hexapoda</taxon>
        <taxon>Insecta</taxon>
        <taxon>Pterygota</taxon>
        <taxon>Neoptera</taxon>
        <taxon>Paraneoptera</taxon>
        <taxon>Thysanoptera</taxon>
        <taxon>Terebrantia</taxon>
        <taxon>Thripoidea</taxon>
        <taxon>Thripidae</taxon>
        <taxon>Thrips</taxon>
    </lineage>
</organism>
<dbReference type="CDD" id="cd00154">
    <property type="entry name" value="Rab"/>
    <property type="match status" value="1"/>
</dbReference>
<keyword evidence="3" id="KW-1185">Reference proteome</keyword>
<dbReference type="FunCoup" id="A0A6P8Y2M4">
    <property type="interactions" value="87"/>
</dbReference>
<dbReference type="PRINTS" id="PR00449">
    <property type="entry name" value="RASTRNSFRMNG"/>
</dbReference>
<evidence type="ECO:0000313" key="4">
    <source>
        <dbReference type="RefSeq" id="XP_034230286.1"/>
    </source>
</evidence>
<dbReference type="NCBIfam" id="TIGR00231">
    <property type="entry name" value="small_GTP"/>
    <property type="match status" value="1"/>
</dbReference>
<dbReference type="SMART" id="SM00176">
    <property type="entry name" value="RAN"/>
    <property type="match status" value="1"/>
</dbReference>
<dbReference type="InterPro" id="IPR001806">
    <property type="entry name" value="Small_GTPase"/>
</dbReference>
<dbReference type="CTD" id="44172"/>
<dbReference type="OrthoDB" id="63533at2759"/>
<dbReference type="SUPFAM" id="SSF52540">
    <property type="entry name" value="P-loop containing nucleoside triphosphate hydrolases"/>
    <property type="match status" value="1"/>
</dbReference>
<dbReference type="PROSITE" id="PS51420">
    <property type="entry name" value="RHO"/>
    <property type="match status" value="1"/>
</dbReference>
<dbReference type="KEGG" id="tpal:117639041"/>
<sequence>MRTIEGKIVVLGSQGVGKTSMVVRYIGKMFSHHISPTIGASFFTCKINIDETRVKLQVWDTAGQERFRSMAPMYYRNANAALLVFDITQYHTFTAIKNWVKELQRNVEEPMVLALVGNKTDLVNQRKVLREEAHQYAVSIGGTYFETSALQDEGIEEVFLNSAIGMIKLSEDSQCTSLRVYDSSDTSSPTAILQPPPPLTSAVQLDKGPTQGEQERVLACC</sequence>
<dbReference type="InterPro" id="IPR027417">
    <property type="entry name" value="P-loop_NTPase"/>
</dbReference>
<evidence type="ECO:0000313" key="3">
    <source>
        <dbReference type="Proteomes" id="UP000515158"/>
    </source>
</evidence>
<dbReference type="Gene3D" id="3.40.50.300">
    <property type="entry name" value="P-loop containing nucleotide triphosphate hydrolases"/>
    <property type="match status" value="1"/>
</dbReference>
<dbReference type="GO" id="GO:0003924">
    <property type="term" value="F:GTPase activity"/>
    <property type="evidence" value="ECO:0007669"/>
    <property type="project" value="InterPro"/>
</dbReference>
<dbReference type="PROSITE" id="PS51419">
    <property type="entry name" value="RAB"/>
    <property type="match status" value="1"/>
</dbReference>
<dbReference type="InParanoid" id="A0A6P8Y2M4"/>
<dbReference type="Pfam" id="PF00071">
    <property type="entry name" value="Ras"/>
    <property type="match status" value="1"/>
</dbReference>
<reference evidence="4" key="1">
    <citation type="submission" date="2025-08" db="UniProtKB">
        <authorList>
            <consortium name="RefSeq"/>
        </authorList>
    </citation>
    <scope>IDENTIFICATION</scope>
    <source>
        <tissue evidence="4">Total insect</tissue>
    </source>
</reference>
<evidence type="ECO:0000256" key="2">
    <source>
        <dbReference type="ARBA" id="ARBA00022741"/>
    </source>
</evidence>
<dbReference type="RefSeq" id="XP_034230286.1">
    <property type="nucleotide sequence ID" value="XM_034374395.1"/>
</dbReference>
<dbReference type="InterPro" id="IPR005225">
    <property type="entry name" value="Small_GTP-bd"/>
</dbReference>